<dbReference type="GeneID" id="19278226"/>
<sequence>MATSSLLSSMRALSLGHHSCKSAASTAAASTSMMLRSGTRQQPVRAMSQAITRATTRPKTITSTVASTAAKALQPKIQQQTRGMKVHSSVKRRCEHCKCWI</sequence>
<dbReference type="OrthoDB" id="10265903at2759"/>
<evidence type="ECO:0000313" key="2">
    <source>
        <dbReference type="EMBL" id="ETS74729.1"/>
    </source>
</evidence>
<dbReference type="HOGENOM" id="CLU_2292647_0_0_1"/>
<accession>W3WLV6</accession>
<name>W3WLV6_PESFW</name>
<keyword evidence="3" id="KW-1185">Reference proteome</keyword>
<dbReference type="KEGG" id="pfy:PFICI_13213"/>
<proteinExistence type="predicted"/>
<dbReference type="AlphaFoldDB" id="W3WLV6"/>
<dbReference type="STRING" id="1229662.W3WLV6"/>
<reference evidence="3" key="1">
    <citation type="journal article" date="2015" name="BMC Genomics">
        <title>Genomic and transcriptomic analysis of the endophytic fungus Pestalotiopsis fici reveals its lifestyle and high potential for synthesis of natural products.</title>
        <authorList>
            <person name="Wang X."/>
            <person name="Zhang X."/>
            <person name="Liu L."/>
            <person name="Xiang M."/>
            <person name="Wang W."/>
            <person name="Sun X."/>
            <person name="Che Y."/>
            <person name="Guo L."/>
            <person name="Liu G."/>
            <person name="Guo L."/>
            <person name="Wang C."/>
            <person name="Yin W.B."/>
            <person name="Stadler M."/>
            <person name="Zhang X."/>
            <person name="Liu X."/>
        </authorList>
    </citation>
    <scope>NUCLEOTIDE SEQUENCE [LARGE SCALE GENOMIC DNA]</scope>
    <source>
        <strain evidence="3">W106-1 / CGMCC3.15140</strain>
    </source>
</reference>
<evidence type="ECO:0000313" key="3">
    <source>
        <dbReference type="Proteomes" id="UP000030651"/>
    </source>
</evidence>
<organism evidence="2 3">
    <name type="scientific">Pestalotiopsis fici (strain W106-1 / CGMCC3.15140)</name>
    <dbReference type="NCBI Taxonomy" id="1229662"/>
    <lineage>
        <taxon>Eukaryota</taxon>
        <taxon>Fungi</taxon>
        <taxon>Dikarya</taxon>
        <taxon>Ascomycota</taxon>
        <taxon>Pezizomycotina</taxon>
        <taxon>Sordariomycetes</taxon>
        <taxon>Xylariomycetidae</taxon>
        <taxon>Amphisphaeriales</taxon>
        <taxon>Sporocadaceae</taxon>
        <taxon>Pestalotiopsis</taxon>
    </lineage>
</organism>
<dbReference type="EMBL" id="KI912119">
    <property type="protein sequence ID" value="ETS74729.1"/>
    <property type="molecule type" value="Genomic_DNA"/>
</dbReference>
<dbReference type="InParanoid" id="W3WLV6"/>
<evidence type="ECO:0000256" key="1">
    <source>
        <dbReference type="SAM" id="MobiDB-lite"/>
    </source>
</evidence>
<protein>
    <submittedName>
        <fullName evidence="2">Uncharacterized protein</fullName>
    </submittedName>
</protein>
<gene>
    <name evidence="2" type="ORF">PFICI_13213</name>
</gene>
<dbReference type="RefSeq" id="XP_007839985.1">
    <property type="nucleotide sequence ID" value="XM_007841794.1"/>
</dbReference>
<dbReference type="Proteomes" id="UP000030651">
    <property type="component" value="Unassembled WGS sequence"/>
</dbReference>
<feature type="region of interest" description="Disordered" evidence="1">
    <location>
        <begin position="26"/>
        <end position="57"/>
    </location>
</feature>